<protein>
    <recommendedName>
        <fullName evidence="3">HEAT repeat domain-containing protein</fullName>
    </recommendedName>
</protein>
<dbReference type="eggNOG" id="COG1413">
    <property type="taxonomic scope" value="Bacteria"/>
</dbReference>
<proteinExistence type="predicted"/>
<evidence type="ECO:0008006" key="3">
    <source>
        <dbReference type="Google" id="ProtNLM"/>
    </source>
</evidence>
<organism evidence="1 2">
    <name type="scientific">Desulfotalea psychrophila (strain LSv54 / DSM 12343)</name>
    <dbReference type="NCBI Taxonomy" id="177439"/>
    <lineage>
        <taxon>Bacteria</taxon>
        <taxon>Pseudomonadati</taxon>
        <taxon>Thermodesulfobacteriota</taxon>
        <taxon>Desulfobulbia</taxon>
        <taxon>Desulfobulbales</taxon>
        <taxon>Desulfocapsaceae</taxon>
        <taxon>Desulfotalea</taxon>
    </lineage>
</organism>
<dbReference type="HOGENOM" id="CLU_094508_0_0_7"/>
<gene>
    <name evidence="1" type="ordered locus">DP2496</name>
</gene>
<accession>Q6AKA1</accession>
<dbReference type="Proteomes" id="UP000000602">
    <property type="component" value="Chromosome"/>
</dbReference>
<dbReference type="STRING" id="177439.DP2496"/>
<dbReference type="InterPro" id="IPR054701">
    <property type="entry name" value="DVU0298-like"/>
</dbReference>
<keyword evidence="2" id="KW-1185">Reference proteome</keyword>
<name>Q6AKA1_DESPS</name>
<dbReference type="AlphaFoldDB" id="Q6AKA1"/>
<dbReference type="OrthoDB" id="5430983at2"/>
<dbReference type="EMBL" id="CR522870">
    <property type="protein sequence ID" value="CAG37225.1"/>
    <property type="molecule type" value="Genomic_DNA"/>
</dbReference>
<dbReference type="NCBIfam" id="NF045662">
    <property type="entry name" value="DVU0298_fam"/>
    <property type="match status" value="1"/>
</dbReference>
<evidence type="ECO:0000313" key="1">
    <source>
        <dbReference type="EMBL" id="CAG37225.1"/>
    </source>
</evidence>
<sequence>MSRIALKKKLAAELPSAPFSKLGEILSPYKEQQLLNPLFSFICSVDEVLRWRAVSAFGIIVPRIAEKNIESARMIMRRFLWSLNDESGGIGWGAPESMAEIMCFHEGLRGEYLHMLLSYLREDGDEPFQDGNQLELPQLQQGALWGVGRLAEKYPDLLREEDIIADLLPYLDSGDLQVVGLALRIFYFLKEPLSVRFREKCLESTEIIRVYEDGEFSDISLGSIVESFLSL</sequence>
<reference evidence="2" key="1">
    <citation type="journal article" date="2004" name="Environ. Microbiol.">
        <title>The genome of Desulfotalea psychrophila, a sulfate-reducing bacterium from permanently cold Arctic sediments.</title>
        <authorList>
            <person name="Rabus R."/>
            <person name="Ruepp A."/>
            <person name="Frickey T."/>
            <person name="Rattei T."/>
            <person name="Fartmann B."/>
            <person name="Stark M."/>
            <person name="Bauer M."/>
            <person name="Zibat A."/>
            <person name="Lombardot T."/>
            <person name="Becker I."/>
            <person name="Amann J."/>
            <person name="Gellner K."/>
            <person name="Teeling H."/>
            <person name="Leuschner W.D."/>
            <person name="Gloeckner F.-O."/>
            <person name="Lupas A.N."/>
            <person name="Amann R."/>
            <person name="Klenk H.-P."/>
        </authorList>
    </citation>
    <scope>NUCLEOTIDE SEQUENCE [LARGE SCALE GENOMIC DNA]</scope>
    <source>
        <strain evidence="2">DSM 12343 / LSv54</strain>
    </source>
</reference>
<evidence type="ECO:0000313" key="2">
    <source>
        <dbReference type="Proteomes" id="UP000000602"/>
    </source>
</evidence>
<dbReference type="KEGG" id="dps:DP2496"/>
<dbReference type="InterPro" id="IPR016024">
    <property type="entry name" value="ARM-type_fold"/>
</dbReference>
<dbReference type="InterPro" id="IPR011989">
    <property type="entry name" value="ARM-like"/>
</dbReference>
<dbReference type="RefSeq" id="WP_011189737.1">
    <property type="nucleotide sequence ID" value="NC_006138.1"/>
</dbReference>
<dbReference type="Gene3D" id="1.25.10.10">
    <property type="entry name" value="Leucine-rich Repeat Variant"/>
    <property type="match status" value="1"/>
</dbReference>
<dbReference type="SUPFAM" id="SSF48371">
    <property type="entry name" value="ARM repeat"/>
    <property type="match status" value="1"/>
</dbReference>